<dbReference type="Gene3D" id="1.20.1640.10">
    <property type="entry name" value="Multidrug efflux transporter AcrB transmembrane domain"/>
    <property type="match status" value="1"/>
</dbReference>
<keyword evidence="1" id="KW-1133">Transmembrane helix</keyword>
<dbReference type="GO" id="GO:0042910">
    <property type="term" value="F:xenobiotic transmembrane transporter activity"/>
    <property type="evidence" value="ECO:0007669"/>
    <property type="project" value="TreeGrafter"/>
</dbReference>
<accession>A0A0F9HVH4</accession>
<dbReference type="PANTHER" id="PTHR32063:SF18">
    <property type="entry name" value="CATION EFFLUX SYSTEM PROTEIN"/>
    <property type="match status" value="1"/>
</dbReference>
<feature type="transmembrane region" description="Helical" evidence="1">
    <location>
        <begin position="12"/>
        <end position="32"/>
    </location>
</feature>
<organism evidence="2">
    <name type="scientific">marine sediment metagenome</name>
    <dbReference type="NCBI Taxonomy" id="412755"/>
    <lineage>
        <taxon>unclassified sequences</taxon>
        <taxon>metagenomes</taxon>
        <taxon>ecological metagenomes</taxon>
    </lineage>
</organism>
<dbReference type="InterPro" id="IPR027463">
    <property type="entry name" value="AcrB_DN_DC_subdom"/>
</dbReference>
<evidence type="ECO:0000313" key="2">
    <source>
        <dbReference type="EMBL" id="KKL79122.1"/>
    </source>
</evidence>
<feature type="non-terminal residue" evidence="2">
    <location>
        <position position="350"/>
    </location>
</feature>
<dbReference type="Gene3D" id="3.30.70.1430">
    <property type="entry name" value="Multidrug efflux transporter AcrB pore domain"/>
    <property type="match status" value="1"/>
</dbReference>
<dbReference type="PRINTS" id="PR00702">
    <property type="entry name" value="ACRIFLAVINRP"/>
</dbReference>
<evidence type="ECO:0000256" key="1">
    <source>
        <dbReference type="SAM" id="Phobius"/>
    </source>
</evidence>
<dbReference type="Gene3D" id="3.30.70.1320">
    <property type="entry name" value="Multidrug efflux transporter AcrB pore domain like"/>
    <property type="match status" value="1"/>
</dbReference>
<dbReference type="PANTHER" id="PTHR32063">
    <property type="match status" value="1"/>
</dbReference>
<evidence type="ECO:0008006" key="3">
    <source>
        <dbReference type="Google" id="ProtNLM"/>
    </source>
</evidence>
<dbReference type="SUPFAM" id="SSF82714">
    <property type="entry name" value="Multidrug efflux transporter AcrB TolC docking domain, DN and DC subdomains"/>
    <property type="match status" value="1"/>
</dbReference>
<dbReference type="GO" id="GO:0005886">
    <property type="term" value="C:plasma membrane"/>
    <property type="evidence" value="ECO:0007669"/>
    <property type="project" value="TreeGrafter"/>
</dbReference>
<dbReference type="EMBL" id="LAZR01023261">
    <property type="protein sequence ID" value="KKL79122.1"/>
    <property type="molecule type" value="Genomic_DNA"/>
</dbReference>
<reference evidence="2" key="1">
    <citation type="journal article" date="2015" name="Nature">
        <title>Complex archaea that bridge the gap between prokaryotes and eukaryotes.</title>
        <authorList>
            <person name="Spang A."/>
            <person name="Saw J.H."/>
            <person name="Jorgensen S.L."/>
            <person name="Zaremba-Niedzwiedzka K."/>
            <person name="Martijn J."/>
            <person name="Lind A.E."/>
            <person name="van Eijk R."/>
            <person name="Schleper C."/>
            <person name="Guy L."/>
            <person name="Ettema T.J."/>
        </authorList>
    </citation>
    <scope>NUCLEOTIDE SEQUENCE</scope>
</reference>
<dbReference type="SUPFAM" id="SSF82693">
    <property type="entry name" value="Multidrug efflux transporter AcrB pore domain, PN1, PN2, PC1 and PC2 subdomains"/>
    <property type="match status" value="2"/>
</dbReference>
<proteinExistence type="predicted"/>
<keyword evidence="1" id="KW-0472">Membrane</keyword>
<sequence>MKLPKIAIEYHHFTIVVFILLTIFGVSSFLSMPRSEDPVVSPPGTSVSVIYPGSSPSDLESLVVDPIEEALNELEDIKTVDSYASHGFAIINIEFLAGLDDEEKYSDVVQKVNSIRGDLPEDIQSLETIKWTTTAVAILQIALVSDTAPYSDFEHEAKRLKKILEKVPGVKEVDTMGYPEQEVRVSVDLEKAAQLRIPLSVITDAVNMNNANIPGGTIDIGEKKFTIKTSGPYNSLDGIRNTIIYSVNDRPLYLKDIADVEFSYEDETYRTRFNGRRSVFVTVTQKEKTNIFHIMDDIRTRIAGFEEQLPESMSVAYVVDQTNSVSERINSFLFNLLQGLIIVSIVVFVG</sequence>
<name>A0A0F9HVH4_9ZZZZ</name>
<dbReference type="Gene3D" id="3.30.2090.10">
    <property type="entry name" value="Multidrug efflux transporter AcrB TolC docking domain, DN and DC subdomains"/>
    <property type="match status" value="1"/>
</dbReference>
<dbReference type="InterPro" id="IPR001036">
    <property type="entry name" value="Acrflvin-R"/>
</dbReference>
<gene>
    <name evidence="2" type="ORF">LCGC14_2018010</name>
</gene>
<dbReference type="Pfam" id="PF00873">
    <property type="entry name" value="ACR_tran"/>
    <property type="match status" value="1"/>
</dbReference>
<keyword evidence="1" id="KW-0812">Transmembrane</keyword>
<comment type="caution">
    <text evidence="2">The sequence shown here is derived from an EMBL/GenBank/DDBJ whole genome shotgun (WGS) entry which is preliminary data.</text>
</comment>
<protein>
    <recommendedName>
        <fullName evidence="3">SSD domain-containing protein</fullName>
    </recommendedName>
</protein>
<dbReference type="AlphaFoldDB" id="A0A0F9HVH4"/>